<accession>A0A1I1MN63</accession>
<keyword evidence="2" id="KW-1185">Reference proteome</keyword>
<protein>
    <submittedName>
        <fullName evidence="1">Uncharacterized protein</fullName>
    </submittedName>
</protein>
<dbReference type="EMBL" id="FOMG01000011">
    <property type="protein sequence ID" value="SFC86801.1"/>
    <property type="molecule type" value="Genomic_DNA"/>
</dbReference>
<feature type="non-terminal residue" evidence="1">
    <location>
        <position position="1"/>
    </location>
</feature>
<organism evidence="1 2">
    <name type="scientific">Clostridium uliginosum</name>
    <dbReference type="NCBI Taxonomy" id="119641"/>
    <lineage>
        <taxon>Bacteria</taxon>
        <taxon>Bacillati</taxon>
        <taxon>Bacillota</taxon>
        <taxon>Clostridia</taxon>
        <taxon>Eubacteriales</taxon>
        <taxon>Clostridiaceae</taxon>
        <taxon>Clostridium</taxon>
    </lineage>
</organism>
<gene>
    <name evidence="1" type="ORF">SAMN05421842_11185</name>
</gene>
<evidence type="ECO:0000313" key="1">
    <source>
        <dbReference type="EMBL" id="SFC86801.1"/>
    </source>
</evidence>
<proteinExistence type="predicted"/>
<dbReference type="AlphaFoldDB" id="A0A1I1MN63"/>
<evidence type="ECO:0000313" key="2">
    <source>
        <dbReference type="Proteomes" id="UP000199263"/>
    </source>
</evidence>
<name>A0A1I1MN63_9CLOT</name>
<sequence>NIFLVFTKNKKILPENKISSNILMINVLITQNYLESLNNISKKA</sequence>
<dbReference type="Proteomes" id="UP000199263">
    <property type="component" value="Unassembled WGS sequence"/>
</dbReference>
<reference evidence="1 2" key="1">
    <citation type="submission" date="2016-10" db="EMBL/GenBank/DDBJ databases">
        <authorList>
            <person name="de Groot N.N."/>
        </authorList>
    </citation>
    <scope>NUCLEOTIDE SEQUENCE [LARGE SCALE GENOMIC DNA]</scope>
    <source>
        <strain evidence="1 2">DSM 12992</strain>
    </source>
</reference>